<organism evidence="1 3">
    <name type="scientific">Enhygromyxa salina</name>
    <dbReference type="NCBI Taxonomy" id="215803"/>
    <lineage>
        <taxon>Bacteria</taxon>
        <taxon>Pseudomonadati</taxon>
        <taxon>Myxococcota</taxon>
        <taxon>Polyangia</taxon>
        <taxon>Nannocystales</taxon>
        <taxon>Nannocystaceae</taxon>
        <taxon>Enhygromyxa</taxon>
    </lineage>
</organism>
<reference evidence="1 3" key="1">
    <citation type="submission" date="2014-12" db="EMBL/GenBank/DDBJ databases">
        <title>Genome assembly of Enhygromyxa salina DSM 15201.</title>
        <authorList>
            <person name="Sharma G."/>
            <person name="Subramanian S."/>
        </authorList>
    </citation>
    <scope>NUCLEOTIDE SEQUENCE [LARGE SCALE GENOMIC DNA]</scope>
    <source>
        <strain evidence="1 3">DSM 15201</strain>
    </source>
</reference>
<dbReference type="Proteomes" id="UP000031599">
    <property type="component" value="Unassembled WGS sequence"/>
</dbReference>
<dbReference type="AlphaFoldDB" id="A0A0C2CPB2"/>
<dbReference type="EMBL" id="JMCC02000128">
    <property type="protein sequence ID" value="KIG12508.1"/>
    <property type="molecule type" value="Genomic_DNA"/>
</dbReference>
<proteinExistence type="predicted"/>
<name>A0A0C2CPB2_9BACT</name>
<dbReference type="EMBL" id="JMCC02000236">
    <property type="protein sequence ID" value="KIG11570.1"/>
    <property type="molecule type" value="Genomic_DNA"/>
</dbReference>
<evidence type="ECO:0000313" key="3">
    <source>
        <dbReference type="Proteomes" id="UP000031599"/>
    </source>
</evidence>
<sequence>MSRSARIPKVDRNDPNLQKLARLMGELADERCGPSADFQTRSKAMQAAGEEALQLLAQQRSVPEDKVK</sequence>
<gene>
    <name evidence="2" type="ORF">DB30_01325</name>
    <name evidence="1" type="ORF">DB30_03276</name>
</gene>
<protein>
    <submittedName>
        <fullName evidence="1">Uncharacterized protein</fullName>
    </submittedName>
</protein>
<accession>A0A0C2CPB2</accession>
<evidence type="ECO:0000313" key="1">
    <source>
        <dbReference type="EMBL" id="KIG11570.1"/>
    </source>
</evidence>
<evidence type="ECO:0000313" key="2">
    <source>
        <dbReference type="EMBL" id="KIG12508.1"/>
    </source>
</evidence>
<comment type="caution">
    <text evidence="1">The sequence shown here is derived from an EMBL/GenBank/DDBJ whole genome shotgun (WGS) entry which is preliminary data.</text>
</comment>